<proteinExistence type="predicted"/>
<dbReference type="EMBL" id="UOFI01000074">
    <property type="protein sequence ID" value="VAW66308.1"/>
    <property type="molecule type" value="Genomic_DNA"/>
</dbReference>
<gene>
    <name evidence="1" type="ORF">MNBD_GAMMA09-3495</name>
</gene>
<reference evidence="1" key="1">
    <citation type="submission" date="2018-06" db="EMBL/GenBank/DDBJ databases">
        <authorList>
            <person name="Zhirakovskaya E."/>
        </authorList>
    </citation>
    <scope>NUCLEOTIDE SEQUENCE</scope>
</reference>
<sequence>MSGGKGNLMSFKNKKHRYVLIVAFLLGVSSAALAEKSEGCKSCVKAHDCSRINKTCNATCQANLFSKTIDLDSCRAACIGKLEKCLLEANKECSFYCADDVSN</sequence>
<organism evidence="1">
    <name type="scientific">hydrothermal vent metagenome</name>
    <dbReference type="NCBI Taxonomy" id="652676"/>
    <lineage>
        <taxon>unclassified sequences</taxon>
        <taxon>metagenomes</taxon>
        <taxon>ecological metagenomes</taxon>
    </lineage>
</organism>
<dbReference type="AlphaFoldDB" id="A0A3B0XDC8"/>
<evidence type="ECO:0000313" key="1">
    <source>
        <dbReference type="EMBL" id="VAW66308.1"/>
    </source>
</evidence>
<protein>
    <submittedName>
        <fullName evidence="1">Uncharacterized protein</fullName>
    </submittedName>
</protein>
<accession>A0A3B0XDC8</accession>
<name>A0A3B0XDC8_9ZZZZ</name>